<dbReference type="SUPFAM" id="SSF50729">
    <property type="entry name" value="PH domain-like"/>
    <property type="match status" value="1"/>
</dbReference>
<dbReference type="EMBL" id="VJMH01005231">
    <property type="protein sequence ID" value="KAF0698563.1"/>
    <property type="molecule type" value="Genomic_DNA"/>
</dbReference>
<keyword evidence="4" id="KW-1185">Reference proteome</keyword>
<dbReference type="OrthoDB" id="69269at2759"/>
<name>A0A485KRC6_9STRA</name>
<dbReference type="Proteomes" id="UP000332933">
    <property type="component" value="Unassembled WGS sequence"/>
</dbReference>
<accession>A0A485KRC6</accession>
<evidence type="ECO:0000259" key="1">
    <source>
        <dbReference type="PROSITE" id="PS51043"/>
    </source>
</evidence>
<evidence type="ECO:0000313" key="4">
    <source>
        <dbReference type="Proteomes" id="UP000332933"/>
    </source>
</evidence>
<proteinExistence type="predicted"/>
<dbReference type="AlphaFoldDB" id="A0A485KRC6"/>
<dbReference type="GO" id="GO:0005737">
    <property type="term" value="C:cytoplasm"/>
    <property type="evidence" value="ECO:0007669"/>
    <property type="project" value="TreeGrafter"/>
</dbReference>
<dbReference type="SMART" id="SM01127">
    <property type="entry name" value="DDHD"/>
    <property type="match status" value="1"/>
</dbReference>
<dbReference type="GO" id="GO:0046872">
    <property type="term" value="F:metal ion binding"/>
    <property type="evidence" value="ECO:0007669"/>
    <property type="project" value="InterPro"/>
</dbReference>
<dbReference type="InterPro" id="IPR058055">
    <property type="entry name" value="PA-PLA1"/>
</dbReference>
<dbReference type="InterPro" id="IPR029058">
    <property type="entry name" value="AB_hydrolase_fold"/>
</dbReference>
<dbReference type="PROSITE" id="PS51043">
    <property type="entry name" value="DDHD"/>
    <property type="match status" value="1"/>
</dbReference>
<reference evidence="3 4" key="1">
    <citation type="submission" date="2019-03" db="EMBL/GenBank/DDBJ databases">
        <authorList>
            <person name="Gaulin E."/>
            <person name="Dumas B."/>
        </authorList>
    </citation>
    <scope>NUCLEOTIDE SEQUENCE [LARGE SCALE GENOMIC DNA]</scope>
    <source>
        <strain evidence="3">CBS 568.67</strain>
    </source>
</reference>
<sequence>MGVKSQKRLLALSFVRQTTHREHVDQSSESVYMARASVEEIVKFANDIQVKADRYVRASQSLKASISQNEAATNIVVPEASLQEAVESLAACKQVTEKSVEFITNKMVTTKVKVANATSDDGATSRIESFSLGIYMPEEELQRSSPTEQAKHFPPEIQLDHVNHVRFVIHDETTIYERVENLVVPNFNDFREKMSAAHKSHFKDIPLALDIVPIAWRAEVHTPVTDKAFESISPAEAKGWRDLDREYVMDILYYSAPSYRQKIDDAVAKQMNAKYNTLTFQKSNPSWNRRISIFAHSLGSLIAYDILTHQEPNRTGENRVVYPKLDFQVENLFCAGSPVPVFALSRGDVAFDKARRFKAPAVENYFNILHPDDPVASRVEPFLHDNVPSKPTVDLTQLGFLKKSTFGEMVHAYHQMMASLRNASNKRIDFEFSRSGWYMEKLVGASSHFAYWAADDVINMTLVTMCRPVVDDVLTPYLNANKTLPTLRPRHVVPFTPHVDIQLAAKIDVLDGFTDKWLPQAVYLGSKCVYITSNSLDLKQVQELALSALSTANNTDDNTIQVQGRTKHSMVLQFHDKEEQGNWFTAIRGVLDDLKSGKVVPSRDTEVTFFGAKKTGMLDAGSGFFSTKNWFVLTKTNLICFDQCPAIDAWEKFSFETAFMKTCAEHVHFRLVNSIGTSATFKVHKLQSGAWKSAIEKDISISNNFDST</sequence>
<dbReference type="PANTHER" id="PTHR23509:SF10">
    <property type="entry name" value="LD21067P"/>
    <property type="match status" value="1"/>
</dbReference>
<dbReference type="SUPFAM" id="SSF53474">
    <property type="entry name" value="alpha/beta-Hydrolases"/>
    <property type="match status" value="1"/>
</dbReference>
<evidence type="ECO:0000313" key="2">
    <source>
        <dbReference type="EMBL" id="KAF0698563.1"/>
    </source>
</evidence>
<reference evidence="2" key="2">
    <citation type="submission" date="2019-06" db="EMBL/GenBank/DDBJ databases">
        <title>Genomics analysis of Aphanomyces spp. identifies a new class of oomycete effector associated with host adaptation.</title>
        <authorList>
            <person name="Gaulin E."/>
        </authorList>
    </citation>
    <scope>NUCLEOTIDE SEQUENCE</scope>
    <source>
        <strain evidence="2">CBS 578.67</strain>
    </source>
</reference>
<dbReference type="InterPro" id="IPR004177">
    <property type="entry name" value="DDHD_dom"/>
</dbReference>
<dbReference type="Pfam" id="PF02862">
    <property type="entry name" value="DDHD"/>
    <property type="match status" value="1"/>
</dbReference>
<evidence type="ECO:0000313" key="3">
    <source>
        <dbReference type="EMBL" id="VFT87695.1"/>
    </source>
</evidence>
<dbReference type="GO" id="GO:0004620">
    <property type="term" value="F:phospholipase activity"/>
    <property type="evidence" value="ECO:0007669"/>
    <property type="project" value="TreeGrafter"/>
</dbReference>
<gene>
    <name evidence="3" type="primary">Aste57867_10827</name>
    <name evidence="2" type="ORF">As57867_010787</name>
    <name evidence="3" type="ORF">ASTE57867_10827</name>
</gene>
<protein>
    <submittedName>
        <fullName evidence="3">Aste57867_10827 protein</fullName>
    </submittedName>
</protein>
<dbReference type="PANTHER" id="PTHR23509">
    <property type="entry name" value="PA-PL1 PHOSPHOLIPASE FAMILY"/>
    <property type="match status" value="1"/>
</dbReference>
<dbReference type="EMBL" id="CAADRA010005252">
    <property type="protein sequence ID" value="VFT87695.1"/>
    <property type="molecule type" value="Genomic_DNA"/>
</dbReference>
<feature type="domain" description="DDHD" evidence="1">
    <location>
        <begin position="325"/>
        <end position="467"/>
    </location>
</feature>
<organism evidence="3 4">
    <name type="scientific">Aphanomyces stellatus</name>
    <dbReference type="NCBI Taxonomy" id="120398"/>
    <lineage>
        <taxon>Eukaryota</taxon>
        <taxon>Sar</taxon>
        <taxon>Stramenopiles</taxon>
        <taxon>Oomycota</taxon>
        <taxon>Saprolegniomycetes</taxon>
        <taxon>Saprolegniales</taxon>
        <taxon>Verrucalvaceae</taxon>
        <taxon>Aphanomyces</taxon>
    </lineage>
</organism>